<dbReference type="Gene3D" id="3.40.350.10">
    <property type="entry name" value="Creatinase/prolidase N-terminal domain"/>
    <property type="match status" value="1"/>
</dbReference>
<dbReference type="InterPro" id="IPR000994">
    <property type="entry name" value="Pept_M24"/>
</dbReference>
<dbReference type="InterPro" id="IPR050659">
    <property type="entry name" value="Peptidase_M24B"/>
</dbReference>
<dbReference type="RefSeq" id="WP_345603790.1">
    <property type="nucleotide sequence ID" value="NZ_BAABJO010000004.1"/>
</dbReference>
<organism evidence="3 4">
    <name type="scientific">Pseudonocardia adelaidensis</name>
    <dbReference type="NCBI Taxonomy" id="648754"/>
    <lineage>
        <taxon>Bacteria</taxon>
        <taxon>Bacillati</taxon>
        <taxon>Actinomycetota</taxon>
        <taxon>Actinomycetes</taxon>
        <taxon>Pseudonocardiales</taxon>
        <taxon>Pseudonocardiaceae</taxon>
        <taxon>Pseudonocardia</taxon>
    </lineage>
</organism>
<dbReference type="Proteomes" id="UP001500804">
    <property type="component" value="Unassembled WGS sequence"/>
</dbReference>
<gene>
    <name evidence="3" type="ORF">GCM10023320_12120</name>
</gene>
<dbReference type="PANTHER" id="PTHR46112:SF2">
    <property type="entry name" value="XAA-PRO AMINOPEPTIDASE P-RELATED"/>
    <property type="match status" value="1"/>
</dbReference>
<dbReference type="Gene3D" id="3.90.230.10">
    <property type="entry name" value="Creatinase/methionine aminopeptidase superfamily"/>
    <property type="match status" value="1"/>
</dbReference>
<dbReference type="PANTHER" id="PTHR46112">
    <property type="entry name" value="AMINOPEPTIDASE"/>
    <property type="match status" value="1"/>
</dbReference>
<feature type="domain" description="Peptidase M24" evidence="1">
    <location>
        <begin position="184"/>
        <end position="383"/>
    </location>
</feature>
<dbReference type="SUPFAM" id="SSF53092">
    <property type="entry name" value="Creatinase/prolidase N-terminal domain"/>
    <property type="match status" value="1"/>
</dbReference>
<dbReference type="InterPro" id="IPR000587">
    <property type="entry name" value="Creatinase_N"/>
</dbReference>
<evidence type="ECO:0000313" key="4">
    <source>
        <dbReference type="Proteomes" id="UP001500804"/>
    </source>
</evidence>
<keyword evidence="4" id="KW-1185">Reference proteome</keyword>
<dbReference type="CDD" id="cd01066">
    <property type="entry name" value="APP_MetAP"/>
    <property type="match status" value="1"/>
</dbReference>
<comment type="caution">
    <text evidence="3">The sequence shown here is derived from an EMBL/GenBank/DDBJ whole genome shotgun (WGS) entry which is preliminary data.</text>
</comment>
<protein>
    <submittedName>
        <fullName evidence="3">M24 family metallopeptidase</fullName>
    </submittedName>
</protein>
<evidence type="ECO:0000259" key="1">
    <source>
        <dbReference type="Pfam" id="PF00557"/>
    </source>
</evidence>
<sequence length="401" mass="41869">MTAHTLGLPVRPVVDLHRLAGERLYRLRRALATEHLDAVLLTSPESVSYATGYVSVGSVVFRGWRAAALITMDDALLVLPSADIAPAVDAGFPVDRVVPFGRFYFESATADPVAEAADVHPDLPAATGTALHRAGLRPGTRVGVEDLAGNSALAAALDGLDAVEAGQVMTAVRAVKLPGEVELLTYGARLVDAGIDAALAAAGAGITELELAGVIGATISAGGGLPRFIVSTTGPRTALADAPATDRAWRAGELARFDVGCTIDGYWADIGRTAVLGEPDAQQAARYAAILAGEDEQFRRARPGITAAEVFDAAVATVEHGGIRPYRRHHCGHGIGQSVYEAPIISPAVDTPLQAGMTFCFETPYYEVGWGGMMVEDLVLVTDDGVRVLTDADRDLRVVAA</sequence>
<dbReference type="InterPro" id="IPR036005">
    <property type="entry name" value="Creatinase/aminopeptidase-like"/>
</dbReference>
<accession>A0ABP9NCR8</accession>
<dbReference type="InterPro" id="IPR029149">
    <property type="entry name" value="Creatin/AminoP/Spt16_N"/>
</dbReference>
<dbReference type="Pfam" id="PF00557">
    <property type="entry name" value="Peptidase_M24"/>
    <property type="match status" value="1"/>
</dbReference>
<proteinExistence type="predicted"/>
<name>A0ABP9NCR8_9PSEU</name>
<feature type="domain" description="Creatinase N-terminal" evidence="2">
    <location>
        <begin position="23"/>
        <end position="175"/>
    </location>
</feature>
<evidence type="ECO:0000313" key="3">
    <source>
        <dbReference type="EMBL" id="GAA5114616.1"/>
    </source>
</evidence>
<dbReference type="SUPFAM" id="SSF55920">
    <property type="entry name" value="Creatinase/aminopeptidase"/>
    <property type="match status" value="1"/>
</dbReference>
<dbReference type="EMBL" id="BAABJO010000004">
    <property type="protein sequence ID" value="GAA5114616.1"/>
    <property type="molecule type" value="Genomic_DNA"/>
</dbReference>
<reference evidence="4" key="1">
    <citation type="journal article" date="2019" name="Int. J. Syst. Evol. Microbiol.">
        <title>The Global Catalogue of Microorganisms (GCM) 10K type strain sequencing project: providing services to taxonomists for standard genome sequencing and annotation.</title>
        <authorList>
            <consortium name="The Broad Institute Genomics Platform"/>
            <consortium name="The Broad Institute Genome Sequencing Center for Infectious Disease"/>
            <person name="Wu L."/>
            <person name="Ma J."/>
        </authorList>
    </citation>
    <scope>NUCLEOTIDE SEQUENCE [LARGE SCALE GENOMIC DNA]</scope>
    <source>
        <strain evidence="4">JCM 18302</strain>
    </source>
</reference>
<dbReference type="Pfam" id="PF01321">
    <property type="entry name" value="Creatinase_N"/>
    <property type="match status" value="1"/>
</dbReference>
<evidence type="ECO:0000259" key="2">
    <source>
        <dbReference type="Pfam" id="PF01321"/>
    </source>
</evidence>